<evidence type="ECO:0000313" key="23">
    <source>
        <dbReference type="EMBL" id="CAE2238686.1"/>
    </source>
</evidence>
<dbReference type="Gene3D" id="3.90.226.10">
    <property type="entry name" value="2-enoyl-CoA Hydratase, Chain A, domain 1"/>
    <property type="match status" value="1"/>
</dbReference>
<keyword evidence="6" id="KW-0809">Transit peptide</keyword>
<dbReference type="PANTHER" id="PTHR11941:SF45">
    <property type="entry name" value="ENOYL-COA DELTA ISOMERASE 1, MITOCHONDRIAL"/>
    <property type="match status" value="1"/>
</dbReference>
<evidence type="ECO:0000256" key="1">
    <source>
        <dbReference type="ARBA" id="ARBA00004305"/>
    </source>
</evidence>
<dbReference type="InterPro" id="IPR029045">
    <property type="entry name" value="ClpP/crotonase-like_dom_sf"/>
</dbReference>
<evidence type="ECO:0000256" key="3">
    <source>
        <dbReference type="ARBA" id="ARBA00005254"/>
    </source>
</evidence>
<dbReference type="EMBL" id="HBKQ01021989">
    <property type="protein sequence ID" value="CAE2238671.1"/>
    <property type="molecule type" value="Transcribed_RNA"/>
</dbReference>
<evidence type="ECO:0000256" key="12">
    <source>
        <dbReference type="ARBA" id="ARBA00051293"/>
    </source>
</evidence>
<evidence type="ECO:0000313" key="22">
    <source>
        <dbReference type="EMBL" id="CAE2238678.1"/>
    </source>
</evidence>
<dbReference type="EMBL" id="HBKQ01021993">
    <property type="protein sequence ID" value="CAE2238678.1"/>
    <property type="molecule type" value="Transcribed_RNA"/>
</dbReference>
<evidence type="ECO:0000256" key="6">
    <source>
        <dbReference type="ARBA" id="ARBA00022946"/>
    </source>
</evidence>
<keyword evidence="9" id="KW-0496">Mitochondrion</keyword>
<evidence type="ECO:0000256" key="11">
    <source>
        <dbReference type="ARBA" id="ARBA00050938"/>
    </source>
</evidence>
<comment type="catalytic activity">
    <reaction evidence="13">
        <text>(3Z)-dodecenoyl-CoA = (2E)-dodecenoyl-CoA</text>
        <dbReference type="Rhea" id="RHEA:23716"/>
        <dbReference type="ChEBI" id="CHEBI:57330"/>
        <dbReference type="ChEBI" id="CHEBI:58543"/>
        <dbReference type="EC" id="5.3.3.8"/>
    </reaction>
    <physiologicalReaction direction="left-to-right" evidence="13">
        <dbReference type="Rhea" id="RHEA:23717"/>
    </physiologicalReaction>
</comment>
<proteinExistence type="inferred from homology"/>
<reference evidence="25" key="1">
    <citation type="submission" date="2021-01" db="EMBL/GenBank/DDBJ databases">
        <authorList>
            <person name="Corre E."/>
            <person name="Pelletier E."/>
            <person name="Niang G."/>
            <person name="Scheremetjew M."/>
            <person name="Finn R."/>
            <person name="Kale V."/>
            <person name="Holt S."/>
            <person name="Cochrane G."/>
            <person name="Meng A."/>
            <person name="Brown T."/>
            <person name="Cohen L."/>
        </authorList>
    </citation>
    <scope>NUCLEOTIDE SEQUENCE</scope>
    <source>
        <strain evidence="25">Isolate 1302-5</strain>
    </source>
</reference>
<dbReference type="Gene3D" id="6.10.250.170">
    <property type="match status" value="1"/>
</dbReference>
<dbReference type="FunFam" id="3.90.226.10:FF:000034">
    <property type="entry name" value="Enoyl-CoA delta isomerase 1"/>
    <property type="match status" value="1"/>
</dbReference>
<evidence type="ECO:0000313" key="20">
    <source>
        <dbReference type="EMBL" id="CAE2238672.1"/>
    </source>
</evidence>
<evidence type="ECO:0000313" key="24">
    <source>
        <dbReference type="EMBL" id="CAE2238700.1"/>
    </source>
</evidence>
<keyword evidence="10" id="KW-0413">Isomerase</keyword>
<gene>
    <name evidence="19" type="ORF">OAUR00152_LOCUS14911</name>
    <name evidence="20" type="ORF">OAUR00152_LOCUS14912</name>
    <name evidence="21" type="ORF">OAUR00152_LOCUS14914</name>
    <name evidence="22" type="ORF">OAUR00152_LOCUS14915</name>
    <name evidence="23" type="ORF">OAUR00152_LOCUS14917</name>
    <name evidence="24" type="ORF">OAUR00152_LOCUS14921</name>
    <name evidence="25" type="ORF">OAUR00152_LOCUS14926</name>
</gene>
<comment type="similarity">
    <text evidence="3 18">Belongs to the enoyl-CoA hydratase/isomerase family.</text>
</comment>
<keyword evidence="7" id="KW-0007">Acetylation</keyword>
<dbReference type="CDD" id="cd06558">
    <property type="entry name" value="crotonase-like"/>
    <property type="match status" value="1"/>
</dbReference>
<evidence type="ECO:0000256" key="15">
    <source>
        <dbReference type="ARBA" id="ARBA00056147"/>
    </source>
</evidence>
<accession>A0A6U6EXF0</accession>
<evidence type="ECO:0000256" key="16">
    <source>
        <dbReference type="ARBA" id="ARBA00068317"/>
    </source>
</evidence>
<evidence type="ECO:0000256" key="17">
    <source>
        <dbReference type="ARBA" id="ARBA00083575"/>
    </source>
</evidence>
<evidence type="ECO:0000313" key="19">
    <source>
        <dbReference type="EMBL" id="CAE2238671.1"/>
    </source>
</evidence>
<dbReference type="InterPro" id="IPR001753">
    <property type="entry name" value="Enoyl-CoA_hydra/iso"/>
</dbReference>
<sequence length="300" mass="32747">MFPPRVLFALVLRNRQASSQIPTTGAKSIGCARFMNNLGEGQQLVQTDIDEEKGVATLTLNRPPANTLSLEMCEAISSALTGLHAKPEIQGLVLTSSNPAILSAGLELDELHNPDPDRLPKFWRSFQQVYIDLYGSRLSTIAAIQGHAPAAGCMLAMCCDYRIMAASEEGKGGRIGLNETLLGIAAPPWLGQLMVRTIGFRSAERALALGLLFGPEEALNAGLVDKVVPKGGVMEASQREAAKWASIPPQARVSSKLLARKEFIENIDREKDTKDFCSFLLNDTVQENLKEYLDNLKKRR</sequence>
<evidence type="ECO:0000313" key="25">
    <source>
        <dbReference type="EMBL" id="CAE2238713.1"/>
    </source>
</evidence>
<evidence type="ECO:0000256" key="5">
    <source>
        <dbReference type="ARBA" id="ARBA00022832"/>
    </source>
</evidence>
<comment type="subunit">
    <text evidence="4">Homotrimer.</text>
</comment>
<keyword evidence="8" id="KW-0443">Lipid metabolism</keyword>
<dbReference type="EMBL" id="HBKQ01021990">
    <property type="protein sequence ID" value="CAE2238672.1"/>
    <property type="molecule type" value="Transcribed_RNA"/>
</dbReference>
<protein>
    <recommendedName>
        <fullName evidence="16">Enoyl-CoA delta isomerase 1, mitochondrial</fullName>
    </recommendedName>
    <alternativeName>
        <fullName evidence="17">3,2-trans-enoyl-CoA isomerase</fullName>
    </alternativeName>
</protein>
<dbReference type="InterPro" id="IPR018376">
    <property type="entry name" value="Enoyl-CoA_hyd/isom_CS"/>
</dbReference>
<keyword evidence="5" id="KW-0276">Fatty acid metabolism</keyword>
<evidence type="ECO:0000256" key="14">
    <source>
        <dbReference type="ARBA" id="ARBA00052542"/>
    </source>
</evidence>
<evidence type="ECO:0000256" key="4">
    <source>
        <dbReference type="ARBA" id="ARBA00011233"/>
    </source>
</evidence>
<evidence type="ECO:0000256" key="7">
    <source>
        <dbReference type="ARBA" id="ARBA00022990"/>
    </source>
</evidence>
<dbReference type="PROSITE" id="PS00166">
    <property type="entry name" value="ENOYL_COA_HYDRATASE"/>
    <property type="match status" value="1"/>
</dbReference>
<comment type="pathway">
    <text evidence="2">Lipid metabolism; fatty acid beta-oxidation.</text>
</comment>
<comment type="catalytic activity">
    <reaction evidence="14">
        <text>(3Z)-octenoyl-CoA = (2E)-octenoyl-CoA</text>
        <dbReference type="Rhea" id="RHEA:46044"/>
        <dbReference type="ChEBI" id="CHEBI:62242"/>
        <dbReference type="ChEBI" id="CHEBI:85640"/>
    </reaction>
    <physiologicalReaction direction="left-to-right" evidence="14">
        <dbReference type="Rhea" id="RHEA:46045"/>
    </physiologicalReaction>
</comment>
<dbReference type="EMBL" id="HBKQ01021992">
    <property type="protein sequence ID" value="CAE2238676.1"/>
    <property type="molecule type" value="Transcribed_RNA"/>
</dbReference>
<dbReference type="GO" id="GO:0004165">
    <property type="term" value="F:delta(3)-delta(2)-enoyl-CoA isomerase activity"/>
    <property type="evidence" value="ECO:0007669"/>
    <property type="project" value="UniProtKB-EC"/>
</dbReference>
<dbReference type="GO" id="GO:0005759">
    <property type="term" value="C:mitochondrial matrix"/>
    <property type="evidence" value="ECO:0007669"/>
    <property type="project" value="UniProtKB-SubCell"/>
</dbReference>
<evidence type="ECO:0000256" key="13">
    <source>
        <dbReference type="ARBA" id="ARBA00052376"/>
    </source>
</evidence>
<comment type="catalytic activity">
    <reaction evidence="11">
        <text>(3Z)-decenoyl-CoA = (2E)-decenoyl-CoA</text>
        <dbReference type="Rhea" id="RHEA:77195"/>
        <dbReference type="ChEBI" id="CHEBI:61406"/>
        <dbReference type="ChEBI" id="CHEBI:195601"/>
    </reaction>
    <physiologicalReaction direction="left-to-right" evidence="11">
        <dbReference type="Rhea" id="RHEA:77196"/>
    </physiologicalReaction>
</comment>
<evidence type="ECO:0000313" key="21">
    <source>
        <dbReference type="EMBL" id="CAE2238676.1"/>
    </source>
</evidence>
<dbReference type="EMBL" id="HBKQ01021995">
    <property type="protein sequence ID" value="CAE2238686.1"/>
    <property type="molecule type" value="Transcribed_RNA"/>
</dbReference>
<evidence type="ECO:0000256" key="2">
    <source>
        <dbReference type="ARBA" id="ARBA00005005"/>
    </source>
</evidence>
<evidence type="ECO:0000256" key="18">
    <source>
        <dbReference type="RuleBase" id="RU003707"/>
    </source>
</evidence>
<dbReference type="EMBL" id="HBKQ01022005">
    <property type="protein sequence ID" value="CAE2238713.1"/>
    <property type="molecule type" value="Transcribed_RNA"/>
</dbReference>
<comment type="catalytic activity">
    <reaction evidence="12">
        <text>(2E)-tetradecenoyl-CoA = (3Z)-tetradecenoyl-CoA</text>
        <dbReference type="Rhea" id="RHEA:29847"/>
        <dbReference type="ChEBI" id="CHEBI:61405"/>
        <dbReference type="ChEBI" id="CHEBI:61968"/>
    </reaction>
    <physiologicalReaction direction="right-to-left" evidence="12">
        <dbReference type="Rhea" id="RHEA:29849"/>
    </physiologicalReaction>
</comment>
<evidence type="ECO:0000256" key="8">
    <source>
        <dbReference type="ARBA" id="ARBA00023098"/>
    </source>
</evidence>
<dbReference type="GO" id="GO:0006635">
    <property type="term" value="P:fatty acid beta-oxidation"/>
    <property type="evidence" value="ECO:0007669"/>
    <property type="project" value="TreeGrafter"/>
</dbReference>
<name>A0A6U6EXF0_9STRA</name>
<dbReference type="SUPFAM" id="SSF52096">
    <property type="entry name" value="ClpP/crotonase"/>
    <property type="match status" value="1"/>
</dbReference>
<comment type="function">
    <text evidence="15">Key enzyme of fatty acid beta-oxidation. Able to isomerize both 3-cis (3Z) and 3-trans (3E) double bonds into the 2-trans (2E) form in a range of enoyl-CoA species, with a preference for (3Z)-enoyl-CoAs over (3E)-enoyl-CoAs. The catalytic efficiency of this enzyme is not affected by the fatty acyl chain length.</text>
</comment>
<evidence type="ECO:0000256" key="9">
    <source>
        <dbReference type="ARBA" id="ARBA00023128"/>
    </source>
</evidence>
<dbReference type="PANTHER" id="PTHR11941">
    <property type="entry name" value="ENOYL-COA HYDRATASE-RELATED"/>
    <property type="match status" value="1"/>
</dbReference>
<comment type="subcellular location">
    <subcellularLocation>
        <location evidence="1">Mitochondrion matrix</location>
    </subcellularLocation>
</comment>
<organism evidence="25">
    <name type="scientific">Odontella aurita</name>
    <dbReference type="NCBI Taxonomy" id="265563"/>
    <lineage>
        <taxon>Eukaryota</taxon>
        <taxon>Sar</taxon>
        <taxon>Stramenopiles</taxon>
        <taxon>Ochrophyta</taxon>
        <taxon>Bacillariophyta</taxon>
        <taxon>Mediophyceae</taxon>
        <taxon>Biddulphiophycidae</taxon>
        <taxon>Eupodiscales</taxon>
        <taxon>Odontellaceae</taxon>
        <taxon>Odontella</taxon>
    </lineage>
</organism>
<dbReference type="Pfam" id="PF00378">
    <property type="entry name" value="ECH_1"/>
    <property type="match status" value="1"/>
</dbReference>
<dbReference type="AlphaFoldDB" id="A0A6U6EXF0"/>
<evidence type="ECO:0000256" key="10">
    <source>
        <dbReference type="ARBA" id="ARBA00023235"/>
    </source>
</evidence>
<dbReference type="EMBL" id="HBKQ01021999">
    <property type="protein sequence ID" value="CAE2238700.1"/>
    <property type="molecule type" value="Transcribed_RNA"/>
</dbReference>